<feature type="binding site" evidence="10">
    <location>
        <position position="328"/>
    </location>
    <ligand>
        <name>NADP(+)</name>
        <dbReference type="ChEBI" id="CHEBI:58349"/>
    </ligand>
</feature>
<evidence type="ECO:0000256" key="5">
    <source>
        <dbReference type="ARBA" id="ARBA00022857"/>
    </source>
</evidence>
<name>A0A2R8BA86_9RHOB</name>
<proteinExistence type="predicted"/>
<dbReference type="SUPFAM" id="SSF54862">
    <property type="entry name" value="4Fe-4S ferredoxins"/>
    <property type="match status" value="1"/>
</dbReference>
<keyword evidence="14" id="KW-1185">Reference proteome</keyword>
<evidence type="ECO:0000256" key="3">
    <source>
        <dbReference type="ARBA" id="ARBA00022723"/>
    </source>
</evidence>
<feature type="binding site" evidence="10">
    <location>
        <begin position="357"/>
        <end position="358"/>
    </location>
    <ligand>
        <name>NADP(+)</name>
        <dbReference type="ChEBI" id="CHEBI:58349"/>
    </ligand>
</feature>
<evidence type="ECO:0000256" key="2">
    <source>
        <dbReference type="ARBA" id="ARBA00022630"/>
    </source>
</evidence>
<evidence type="ECO:0000256" key="7">
    <source>
        <dbReference type="ARBA" id="ARBA00023004"/>
    </source>
</evidence>
<dbReference type="EMBL" id="OMOR01000001">
    <property type="protein sequence ID" value="SPH19953.1"/>
    <property type="molecule type" value="Genomic_DNA"/>
</dbReference>
<dbReference type="Pfam" id="PF13237">
    <property type="entry name" value="Fer4_10"/>
    <property type="match status" value="1"/>
</dbReference>
<dbReference type="Proteomes" id="UP000244880">
    <property type="component" value="Unassembled WGS sequence"/>
</dbReference>
<dbReference type="InterPro" id="IPR001709">
    <property type="entry name" value="Flavoprot_Pyr_Nucl_cyt_Rdtase"/>
</dbReference>
<feature type="domain" description="4Fe-4S ferredoxin-type" evidence="11">
    <location>
        <begin position="39"/>
        <end position="66"/>
    </location>
</feature>
<feature type="binding site" evidence="10">
    <location>
        <position position="396"/>
    </location>
    <ligand>
        <name>NADP(+)</name>
        <dbReference type="ChEBI" id="CHEBI:58349"/>
    </ligand>
</feature>
<keyword evidence="8" id="KW-0411">Iron-sulfur</keyword>
<dbReference type="GO" id="GO:0046872">
    <property type="term" value="F:metal ion binding"/>
    <property type="evidence" value="ECO:0007669"/>
    <property type="project" value="UniProtKB-KW"/>
</dbReference>
<dbReference type="InterPro" id="IPR017634">
    <property type="entry name" value="Benzoyl_CoA_Oase_BoxA"/>
</dbReference>
<dbReference type="GO" id="GO:0016491">
    <property type="term" value="F:oxidoreductase activity"/>
    <property type="evidence" value="ECO:0007669"/>
    <property type="project" value="UniProtKB-KW"/>
</dbReference>
<feature type="binding site" evidence="10">
    <location>
        <position position="218"/>
    </location>
    <ligand>
        <name>NADP(+)</name>
        <dbReference type="ChEBI" id="CHEBI:58349"/>
    </ligand>
</feature>
<dbReference type="EC" id="1.14.13.208" evidence="13"/>
<comment type="cofactor">
    <cofactor evidence="1">
        <name>FAD</name>
        <dbReference type="ChEBI" id="CHEBI:57692"/>
    </cofactor>
</comment>
<keyword evidence="3" id="KW-0479">Metal-binding</keyword>
<dbReference type="PROSITE" id="PS51379">
    <property type="entry name" value="4FE4S_FER_2"/>
    <property type="match status" value="2"/>
</dbReference>
<gene>
    <name evidence="13" type="primary">boxA</name>
    <name evidence="13" type="ORF">ASD8599_00694</name>
</gene>
<dbReference type="SUPFAM" id="SSF63380">
    <property type="entry name" value="Riboflavin synthase domain-like"/>
    <property type="match status" value="1"/>
</dbReference>
<keyword evidence="7" id="KW-0408">Iron</keyword>
<evidence type="ECO:0000256" key="4">
    <source>
        <dbReference type="ARBA" id="ARBA00022827"/>
    </source>
</evidence>
<evidence type="ECO:0000313" key="13">
    <source>
        <dbReference type="EMBL" id="SPH19953.1"/>
    </source>
</evidence>
<dbReference type="InterPro" id="IPR017900">
    <property type="entry name" value="4Fe4S_Fe_S_CS"/>
</dbReference>
<reference evidence="13 14" key="1">
    <citation type="submission" date="2018-03" db="EMBL/GenBank/DDBJ databases">
        <authorList>
            <person name="Keele B.F."/>
        </authorList>
    </citation>
    <scope>NUCLEOTIDE SEQUENCE [LARGE SCALE GENOMIC DNA]</scope>
    <source>
        <strain evidence="13 14">CECT 8599</strain>
    </source>
</reference>
<keyword evidence="4 9" id="KW-0274">FAD</keyword>
<keyword evidence="2 9" id="KW-0285">Flavoprotein</keyword>
<feature type="binding site" evidence="10">
    <location>
        <position position="265"/>
    </location>
    <ligand>
        <name>NADP(+)</name>
        <dbReference type="ChEBI" id="CHEBI:58349"/>
    </ligand>
</feature>
<dbReference type="Gene3D" id="3.30.70.20">
    <property type="match status" value="1"/>
</dbReference>
<dbReference type="InterPro" id="IPR017938">
    <property type="entry name" value="Riboflavin_synthase-like_b-brl"/>
</dbReference>
<evidence type="ECO:0000256" key="1">
    <source>
        <dbReference type="ARBA" id="ARBA00001974"/>
    </source>
</evidence>
<feature type="domain" description="4Fe-4S ferredoxin-type" evidence="11">
    <location>
        <begin position="8"/>
        <end position="37"/>
    </location>
</feature>
<keyword evidence="6 9" id="KW-0560">Oxidoreductase</keyword>
<evidence type="ECO:0000256" key="8">
    <source>
        <dbReference type="ARBA" id="ARBA00023014"/>
    </source>
</evidence>
<evidence type="ECO:0000256" key="6">
    <source>
        <dbReference type="ARBA" id="ARBA00023002"/>
    </source>
</evidence>
<dbReference type="OrthoDB" id="9806195at2"/>
<protein>
    <submittedName>
        <fullName evidence="13">Benzoyl-CoA oxygenase component A</fullName>
        <ecNumber evidence="13">1.14.13.208</ecNumber>
    </submittedName>
</protein>
<dbReference type="AlphaFoldDB" id="A0A2R8BA86"/>
<dbReference type="PIRSF" id="PIRSF501177">
    <property type="entry name" value="BoxA"/>
    <property type="match status" value="1"/>
</dbReference>
<dbReference type="Pfam" id="PF00175">
    <property type="entry name" value="NAD_binding_1"/>
    <property type="match status" value="1"/>
</dbReference>
<dbReference type="RefSeq" id="WP_108827232.1">
    <property type="nucleotide sequence ID" value="NZ_OMOR01000001.1"/>
</dbReference>
<dbReference type="InterPro" id="IPR015701">
    <property type="entry name" value="FNR"/>
</dbReference>
<feature type="domain" description="FAD-binding FR-type" evidence="12">
    <location>
        <begin position="136"/>
        <end position="250"/>
    </location>
</feature>
<dbReference type="NCBIfam" id="TIGR03224">
    <property type="entry name" value="benzo_boxA"/>
    <property type="match status" value="1"/>
</dbReference>
<dbReference type="Gene3D" id="3.40.50.80">
    <property type="entry name" value="Nucleotide-binding domain of ferredoxin-NADP reductase (FNR) module"/>
    <property type="match status" value="1"/>
</dbReference>
<dbReference type="InterPro" id="IPR001433">
    <property type="entry name" value="OxRdtase_FAD/NAD-bd"/>
</dbReference>
<feature type="binding site" evidence="10">
    <location>
        <position position="198"/>
    </location>
    <ligand>
        <name>NADP(+)</name>
        <dbReference type="ChEBI" id="CHEBI:58349"/>
    </ligand>
</feature>
<dbReference type="PROSITE" id="PS00198">
    <property type="entry name" value="4FE4S_FER_1"/>
    <property type="match status" value="1"/>
</dbReference>
<evidence type="ECO:0000256" key="9">
    <source>
        <dbReference type="PIRNR" id="PIRNR000361"/>
    </source>
</evidence>
<dbReference type="PIRSF" id="PIRSF000361">
    <property type="entry name" value="Frd-NADP+_RD"/>
    <property type="match status" value="1"/>
</dbReference>
<dbReference type="SUPFAM" id="SSF52343">
    <property type="entry name" value="Ferredoxin reductase-like, C-terminal NADP-linked domain"/>
    <property type="match status" value="1"/>
</dbReference>
<evidence type="ECO:0000259" key="11">
    <source>
        <dbReference type="PROSITE" id="PS51379"/>
    </source>
</evidence>
<dbReference type="PROSITE" id="PS51384">
    <property type="entry name" value="FAD_FR"/>
    <property type="match status" value="1"/>
</dbReference>
<keyword evidence="5 9" id="KW-0521">NADP</keyword>
<evidence type="ECO:0000313" key="14">
    <source>
        <dbReference type="Proteomes" id="UP000244880"/>
    </source>
</evidence>
<feature type="binding site" evidence="10">
    <location>
        <begin position="321"/>
        <end position="322"/>
    </location>
    <ligand>
        <name>NADP(+)</name>
        <dbReference type="ChEBI" id="CHEBI:58349"/>
    </ligand>
</feature>
<dbReference type="InterPro" id="IPR017896">
    <property type="entry name" value="4Fe4S_Fe-S-bd"/>
</dbReference>
<dbReference type="PANTHER" id="PTHR43314">
    <property type="match status" value="1"/>
</dbReference>
<sequence length="398" mass="43345">MTHPTPFKQHLIDPEICIRCYTCEMTCPIGAITHNDDNVVVDADKCNFCMDCIPVCPTGSIDEWRVVDTPYSLDAQFEWEELPVQEDIAPAQGTGDGDGTDDVIARLLAEAHAGAGGKAKAPATASKPTINMYTLGKPATATVQGNYRLTEEDSDGDVRHIILDLGSLPFPVLEGQSVGVIAPGTDAQGNPHLPRLYSVSSPRDGERPGYNNLSLTVKREDDGLCSNFLCDLSKGDTVQITGPFGATFLLPSDPQAQVLMICTGTGSAPFRAMTMHRQREMPSVTGALSLVFGARSPRDLPYFGPLKKVPDSFLQKSFAFSRMGDAPKVYVQDKLRENMDDIAALLSHPKGHIYICGLKAMEAGVEEALGDISRQAGFDWTEKRDEMRDNGRYHVETY</sequence>
<dbReference type="PRINTS" id="PR00371">
    <property type="entry name" value="FPNCR"/>
</dbReference>
<accession>A0A2R8BA86</accession>
<dbReference type="InterPro" id="IPR039261">
    <property type="entry name" value="FNR_nucleotide-bd"/>
</dbReference>
<dbReference type="Gene3D" id="2.40.30.10">
    <property type="entry name" value="Translation factors"/>
    <property type="match status" value="1"/>
</dbReference>
<dbReference type="InterPro" id="IPR017927">
    <property type="entry name" value="FAD-bd_FR_type"/>
</dbReference>
<dbReference type="GO" id="GO:0051536">
    <property type="term" value="F:iron-sulfur cluster binding"/>
    <property type="evidence" value="ECO:0007669"/>
    <property type="project" value="UniProtKB-KW"/>
</dbReference>
<evidence type="ECO:0000256" key="10">
    <source>
        <dbReference type="PIRSR" id="PIRSR000361-1"/>
    </source>
</evidence>
<organism evidence="13 14">
    <name type="scientific">Ascidiaceihabitans donghaensis</name>
    <dbReference type="NCBI Taxonomy" id="1510460"/>
    <lineage>
        <taxon>Bacteria</taxon>
        <taxon>Pseudomonadati</taxon>
        <taxon>Pseudomonadota</taxon>
        <taxon>Alphaproteobacteria</taxon>
        <taxon>Rhodobacterales</taxon>
        <taxon>Paracoccaceae</taxon>
        <taxon>Ascidiaceihabitans</taxon>
    </lineage>
</organism>
<evidence type="ECO:0000259" key="12">
    <source>
        <dbReference type="PROSITE" id="PS51384"/>
    </source>
</evidence>